<gene>
    <name evidence="5" type="ORF">AB0C36_41725</name>
</gene>
<dbReference type="CDD" id="cd02440">
    <property type="entry name" value="AdoMet_MTases"/>
    <property type="match status" value="1"/>
</dbReference>
<evidence type="ECO:0000256" key="1">
    <source>
        <dbReference type="ARBA" id="ARBA00022603"/>
    </source>
</evidence>
<evidence type="ECO:0000313" key="6">
    <source>
        <dbReference type="Proteomes" id="UP001551482"/>
    </source>
</evidence>
<protein>
    <submittedName>
        <fullName evidence="5">Methyltransferase domain-containing protein</fullName>
    </submittedName>
</protein>
<sequence length="240" mass="26701">MSRGERTEGQYGMLGGYADPQSFDTFAGDYDRYSDLHDPLGEWLDEQIADLAPAGGRALDAGCGSGRHAHALADTYDEVVAADLSRALIETARLRRSHHRVTYQAADLLDISDDAGFDLVVSMATLHHVPDLDKALEHLHGLVRPGGTAILVDNVAAQATPARWAYLTGAAYELPRDIARLGTRDAWWLYRFRTSRAWLAHLLSDRYLTRTQFERRYGAVFPGARFTDLGFAHAMVWQRA</sequence>
<dbReference type="EMBL" id="JBEZFP010000224">
    <property type="protein sequence ID" value="MEU8140000.1"/>
    <property type="molecule type" value="Genomic_DNA"/>
</dbReference>
<dbReference type="InterPro" id="IPR029063">
    <property type="entry name" value="SAM-dependent_MTases_sf"/>
</dbReference>
<evidence type="ECO:0000256" key="2">
    <source>
        <dbReference type="ARBA" id="ARBA00022679"/>
    </source>
</evidence>
<dbReference type="RefSeq" id="WP_358364681.1">
    <property type="nucleotide sequence ID" value="NZ_JBEZFP010000224.1"/>
</dbReference>
<keyword evidence="3" id="KW-0949">S-adenosyl-L-methionine</keyword>
<reference evidence="5 6" key="1">
    <citation type="submission" date="2024-06" db="EMBL/GenBank/DDBJ databases">
        <title>The Natural Products Discovery Center: Release of the First 8490 Sequenced Strains for Exploring Actinobacteria Biosynthetic Diversity.</title>
        <authorList>
            <person name="Kalkreuter E."/>
            <person name="Kautsar S.A."/>
            <person name="Yang D."/>
            <person name="Bader C.D."/>
            <person name="Teijaro C.N."/>
            <person name="Fluegel L."/>
            <person name="Davis C.M."/>
            <person name="Simpson J.R."/>
            <person name="Lauterbach L."/>
            <person name="Steele A.D."/>
            <person name="Gui C."/>
            <person name="Meng S."/>
            <person name="Li G."/>
            <person name="Viehrig K."/>
            <person name="Ye F."/>
            <person name="Su P."/>
            <person name="Kiefer A.F."/>
            <person name="Nichols A."/>
            <person name="Cepeda A.J."/>
            <person name="Yan W."/>
            <person name="Fan B."/>
            <person name="Jiang Y."/>
            <person name="Adhikari A."/>
            <person name="Zheng C.-J."/>
            <person name="Schuster L."/>
            <person name="Cowan T.M."/>
            <person name="Smanski M.J."/>
            <person name="Chevrette M.G."/>
            <person name="De Carvalho L.P.S."/>
            <person name="Shen B."/>
        </authorList>
    </citation>
    <scope>NUCLEOTIDE SEQUENCE [LARGE SCALE GENOMIC DNA]</scope>
    <source>
        <strain evidence="5 6">NPDC048946</strain>
    </source>
</reference>
<dbReference type="Proteomes" id="UP001551482">
    <property type="component" value="Unassembled WGS sequence"/>
</dbReference>
<dbReference type="PANTHER" id="PTHR43464">
    <property type="entry name" value="METHYLTRANSFERASE"/>
    <property type="match status" value="1"/>
</dbReference>
<dbReference type="PANTHER" id="PTHR43464:SF19">
    <property type="entry name" value="UBIQUINONE BIOSYNTHESIS O-METHYLTRANSFERASE, MITOCHONDRIAL"/>
    <property type="match status" value="1"/>
</dbReference>
<dbReference type="GO" id="GO:0032259">
    <property type="term" value="P:methylation"/>
    <property type="evidence" value="ECO:0007669"/>
    <property type="project" value="UniProtKB-KW"/>
</dbReference>
<organism evidence="5 6">
    <name type="scientific">Streptodolium elevatio</name>
    <dbReference type="NCBI Taxonomy" id="3157996"/>
    <lineage>
        <taxon>Bacteria</taxon>
        <taxon>Bacillati</taxon>
        <taxon>Actinomycetota</taxon>
        <taxon>Actinomycetes</taxon>
        <taxon>Kitasatosporales</taxon>
        <taxon>Streptomycetaceae</taxon>
        <taxon>Streptodolium</taxon>
    </lineage>
</organism>
<evidence type="ECO:0000313" key="5">
    <source>
        <dbReference type="EMBL" id="MEU8140000.1"/>
    </source>
</evidence>
<dbReference type="GO" id="GO:0008168">
    <property type="term" value="F:methyltransferase activity"/>
    <property type="evidence" value="ECO:0007669"/>
    <property type="project" value="UniProtKB-KW"/>
</dbReference>
<feature type="domain" description="Methyltransferase type 11" evidence="4">
    <location>
        <begin position="59"/>
        <end position="150"/>
    </location>
</feature>
<keyword evidence="6" id="KW-1185">Reference proteome</keyword>
<proteinExistence type="predicted"/>
<dbReference type="Gene3D" id="3.40.50.150">
    <property type="entry name" value="Vaccinia Virus protein VP39"/>
    <property type="match status" value="1"/>
</dbReference>
<dbReference type="SUPFAM" id="SSF53335">
    <property type="entry name" value="S-adenosyl-L-methionine-dependent methyltransferases"/>
    <property type="match status" value="1"/>
</dbReference>
<name>A0ABV3DW83_9ACTN</name>
<accession>A0ABV3DW83</accession>
<evidence type="ECO:0000256" key="3">
    <source>
        <dbReference type="ARBA" id="ARBA00022691"/>
    </source>
</evidence>
<dbReference type="Pfam" id="PF08241">
    <property type="entry name" value="Methyltransf_11"/>
    <property type="match status" value="1"/>
</dbReference>
<comment type="caution">
    <text evidence="5">The sequence shown here is derived from an EMBL/GenBank/DDBJ whole genome shotgun (WGS) entry which is preliminary data.</text>
</comment>
<evidence type="ECO:0000259" key="4">
    <source>
        <dbReference type="Pfam" id="PF08241"/>
    </source>
</evidence>
<keyword evidence="1 5" id="KW-0489">Methyltransferase</keyword>
<keyword evidence="2" id="KW-0808">Transferase</keyword>
<dbReference type="InterPro" id="IPR013216">
    <property type="entry name" value="Methyltransf_11"/>
</dbReference>